<dbReference type="GO" id="GO:0008270">
    <property type="term" value="F:zinc ion binding"/>
    <property type="evidence" value="ECO:0007669"/>
    <property type="project" value="InterPro"/>
</dbReference>
<evidence type="ECO:0000313" key="4">
    <source>
        <dbReference type="EMBL" id="KAF1937817.1"/>
    </source>
</evidence>
<dbReference type="InterPro" id="IPR053175">
    <property type="entry name" value="DHMBA_Reg_Transcription_Factor"/>
</dbReference>
<keyword evidence="5" id="KW-1185">Reference proteome</keyword>
<dbReference type="SMART" id="SM00066">
    <property type="entry name" value="GAL4"/>
    <property type="match status" value="1"/>
</dbReference>
<protein>
    <recommendedName>
        <fullName evidence="3">Zn(2)-C6 fungal-type domain-containing protein</fullName>
    </recommendedName>
</protein>
<organism evidence="4 5">
    <name type="scientific">Clathrospora elynae</name>
    <dbReference type="NCBI Taxonomy" id="706981"/>
    <lineage>
        <taxon>Eukaryota</taxon>
        <taxon>Fungi</taxon>
        <taxon>Dikarya</taxon>
        <taxon>Ascomycota</taxon>
        <taxon>Pezizomycotina</taxon>
        <taxon>Dothideomycetes</taxon>
        <taxon>Pleosporomycetidae</taxon>
        <taxon>Pleosporales</taxon>
        <taxon>Diademaceae</taxon>
        <taxon>Clathrospora</taxon>
    </lineage>
</organism>
<dbReference type="Pfam" id="PF11951">
    <property type="entry name" value="Fungal_trans_2"/>
    <property type="match status" value="1"/>
</dbReference>
<feature type="domain" description="Zn(2)-C6 fungal-type" evidence="3">
    <location>
        <begin position="10"/>
        <end position="38"/>
    </location>
</feature>
<dbReference type="Proteomes" id="UP000800038">
    <property type="component" value="Unassembled WGS sequence"/>
</dbReference>
<dbReference type="PROSITE" id="PS00463">
    <property type="entry name" value="ZN2_CY6_FUNGAL_1"/>
    <property type="match status" value="1"/>
</dbReference>
<feature type="region of interest" description="Disordered" evidence="2">
    <location>
        <begin position="74"/>
        <end position="107"/>
    </location>
</feature>
<dbReference type="InterPro" id="IPR036864">
    <property type="entry name" value="Zn2-C6_fun-type_DNA-bd_sf"/>
</dbReference>
<dbReference type="OrthoDB" id="5429770at2759"/>
<feature type="compositionally biased region" description="Basic and acidic residues" evidence="2">
    <location>
        <begin position="74"/>
        <end position="86"/>
    </location>
</feature>
<dbReference type="InterPro" id="IPR001138">
    <property type="entry name" value="Zn2Cys6_DnaBD"/>
</dbReference>
<evidence type="ECO:0000256" key="2">
    <source>
        <dbReference type="SAM" id="MobiDB-lite"/>
    </source>
</evidence>
<dbReference type="Pfam" id="PF00172">
    <property type="entry name" value="Zn_clus"/>
    <property type="match status" value="1"/>
</dbReference>
<evidence type="ECO:0000259" key="3">
    <source>
        <dbReference type="PROSITE" id="PS50048"/>
    </source>
</evidence>
<dbReference type="PROSITE" id="PS50048">
    <property type="entry name" value="ZN2_CY6_FUNGAL_2"/>
    <property type="match status" value="1"/>
</dbReference>
<evidence type="ECO:0000313" key="5">
    <source>
        <dbReference type="Proteomes" id="UP000800038"/>
    </source>
</evidence>
<proteinExistence type="predicted"/>
<accession>A0A6A5SKD0</accession>
<gene>
    <name evidence="4" type="ORF">EJ02DRAFT_514946</name>
</gene>
<dbReference type="Gene3D" id="4.10.240.10">
    <property type="entry name" value="Zn(2)-C6 fungal-type DNA-binding domain"/>
    <property type="match status" value="1"/>
</dbReference>
<dbReference type="CDD" id="cd00067">
    <property type="entry name" value="GAL4"/>
    <property type="match status" value="1"/>
</dbReference>
<sequence length="524" mass="57705">MVYRGRPSAACFACRARRIKCDQIKLGCTQCRRMRMQCPGYHNPLDQLFRDESANVAQRAQKSYRNAKYCAVGSRRDASTQRHEDLSSEANSSPMQPTTSCHQSDIASPSVLPGLSQPIEAVALAHFMSSYVPRSHFDYLPGIFAQPFTGLALSATVHAVSVASLAREVGHPNLENLARRLYAKALSETNAALAVSQTATSDATLISVLLLSLFEAIVWASPGIPANWNTHTRGALALVKLRGSRQFDSPIGARLFAQVANIICIDTVQQKRRLPSDLVDILKVAEHHHSGHSRFKFASLTGEVADLRADIDAGGMTTDEVLDAAQSLDGKYVEFASFLRTLMDFQEFVLKEPRSGVYGNKVHYYPSHRAAQFWNSYRMTRIVLNETIHDHAFGLPCSSRVGIQEYAIANIQQMAEDICASIPQYTITSGFSDIFDVCCSFPKSSSADTQLTFSSRKASTMSLLWPLSTVRGIHLASEDVKAYAVERLQALGSEFRVPQTYNLVAGCSEADALEDDGLHMFYVS</sequence>
<dbReference type="SUPFAM" id="SSF57701">
    <property type="entry name" value="Zn2/Cys6 DNA-binding domain"/>
    <property type="match status" value="1"/>
</dbReference>
<keyword evidence="1" id="KW-0539">Nucleus</keyword>
<dbReference type="PANTHER" id="PTHR38791">
    <property type="entry name" value="ZN(II)2CYS6 TRANSCRIPTION FACTOR (EUROFUNG)-RELATED-RELATED"/>
    <property type="match status" value="1"/>
</dbReference>
<dbReference type="InterPro" id="IPR021858">
    <property type="entry name" value="Fun_TF"/>
</dbReference>
<dbReference type="GO" id="GO:0000981">
    <property type="term" value="F:DNA-binding transcription factor activity, RNA polymerase II-specific"/>
    <property type="evidence" value="ECO:0007669"/>
    <property type="project" value="InterPro"/>
</dbReference>
<dbReference type="AlphaFoldDB" id="A0A6A5SKD0"/>
<dbReference type="EMBL" id="ML976124">
    <property type="protein sequence ID" value="KAF1937817.1"/>
    <property type="molecule type" value="Genomic_DNA"/>
</dbReference>
<reference evidence="4" key="1">
    <citation type="journal article" date="2020" name="Stud. Mycol.">
        <title>101 Dothideomycetes genomes: a test case for predicting lifestyles and emergence of pathogens.</title>
        <authorList>
            <person name="Haridas S."/>
            <person name="Albert R."/>
            <person name="Binder M."/>
            <person name="Bloem J."/>
            <person name="Labutti K."/>
            <person name="Salamov A."/>
            <person name="Andreopoulos B."/>
            <person name="Baker S."/>
            <person name="Barry K."/>
            <person name="Bills G."/>
            <person name="Bluhm B."/>
            <person name="Cannon C."/>
            <person name="Castanera R."/>
            <person name="Culley D."/>
            <person name="Daum C."/>
            <person name="Ezra D."/>
            <person name="Gonzalez J."/>
            <person name="Henrissat B."/>
            <person name="Kuo A."/>
            <person name="Liang C."/>
            <person name="Lipzen A."/>
            <person name="Lutzoni F."/>
            <person name="Magnuson J."/>
            <person name="Mondo S."/>
            <person name="Nolan M."/>
            <person name="Ohm R."/>
            <person name="Pangilinan J."/>
            <person name="Park H.-J."/>
            <person name="Ramirez L."/>
            <person name="Alfaro M."/>
            <person name="Sun H."/>
            <person name="Tritt A."/>
            <person name="Yoshinaga Y."/>
            <person name="Zwiers L.-H."/>
            <person name="Turgeon B."/>
            <person name="Goodwin S."/>
            <person name="Spatafora J."/>
            <person name="Crous P."/>
            <person name="Grigoriev I."/>
        </authorList>
    </citation>
    <scope>NUCLEOTIDE SEQUENCE</scope>
    <source>
        <strain evidence="4">CBS 161.51</strain>
    </source>
</reference>
<feature type="compositionally biased region" description="Polar residues" evidence="2">
    <location>
        <begin position="88"/>
        <end position="107"/>
    </location>
</feature>
<evidence type="ECO:0000256" key="1">
    <source>
        <dbReference type="ARBA" id="ARBA00023242"/>
    </source>
</evidence>
<name>A0A6A5SKD0_9PLEO</name>